<dbReference type="AlphaFoldDB" id="A0A9P8V0X5"/>
<reference evidence="2" key="1">
    <citation type="journal article" date="2021" name="Nat. Commun.">
        <title>Genetic determinants of endophytism in the Arabidopsis root mycobiome.</title>
        <authorList>
            <person name="Mesny F."/>
            <person name="Miyauchi S."/>
            <person name="Thiergart T."/>
            <person name="Pickel B."/>
            <person name="Atanasova L."/>
            <person name="Karlsson M."/>
            <person name="Huettel B."/>
            <person name="Barry K.W."/>
            <person name="Haridas S."/>
            <person name="Chen C."/>
            <person name="Bauer D."/>
            <person name="Andreopoulos W."/>
            <person name="Pangilinan J."/>
            <person name="LaButti K."/>
            <person name="Riley R."/>
            <person name="Lipzen A."/>
            <person name="Clum A."/>
            <person name="Drula E."/>
            <person name="Henrissat B."/>
            <person name="Kohler A."/>
            <person name="Grigoriev I.V."/>
            <person name="Martin F.M."/>
            <person name="Hacquard S."/>
        </authorList>
    </citation>
    <scope>NUCLEOTIDE SEQUENCE</scope>
    <source>
        <strain evidence="2">MPI-SDFR-AT-0117</strain>
    </source>
</reference>
<evidence type="ECO:0000313" key="3">
    <source>
        <dbReference type="Proteomes" id="UP000770015"/>
    </source>
</evidence>
<protein>
    <submittedName>
        <fullName evidence="2">Uncharacterized protein</fullName>
    </submittedName>
</protein>
<evidence type="ECO:0000256" key="1">
    <source>
        <dbReference type="SAM" id="MobiDB-lite"/>
    </source>
</evidence>
<name>A0A9P8V0X5_9PEZI</name>
<dbReference type="OrthoDB" id="4824427at2759"/>
<accession>A0A9P8V0X5</accession>
<keyword evidence="3" id="KW-1185">Reference proteome</keyword>
<organism evidence="2 3">
    <name type="scientific">Plectosphaerella plurivora</name>
    <dbReference type="NCBI Taxonomy" id="936078"/>
    <lineage>
        <taxon>Eukaryota</taxon>
        <taxon>Fungi</taxon>
        <taxon>Dikarya</taxon>
        <taxon>Ascomycota</taxon>
        <taxon>Pezizomycotina</taxon>
        <taxon>Sordariomycetes</taxon>
        <taxon>Hypocreomycetidae</taxon>
        <taxon>Glomerellales</taxon>
        <taxon>Plectosphaerellaceae</taxon>
        <taxon>Plectosphaerella</taxon>
    </lineage>
</organism>
<evidence type="ECO:0000313" key="2">
    <source>
        <dbReference type="EMBL" id="KAH6664372.1"/>
    </source>
</evidence>
<dbReference type="Proteomes" id="UP000770015">
    <property type="component" value="Unassembled WGS sequence"/>
</dbReference>
<gene>
    <name evidence="2" type="ORF">F5X68DRAFT_265896</name>
</gene>
<dbReference type="EMBL" id="JAGSXJ010000040">
    <property type="protein sequence ID" value="KAH6664372.1"/>
    <property type="molecule type" value="Genomic_DNA"/>
</dbReference>
<feature type="region of interest" description="Disordered" evidence="1">
    <location>
        <begin position="691"/>
        <end position="710"/>
    </location>
</feature>
<comment type="caution">
    <text evidence="2">The sequence shown here is derived from an EMBL/GenBank/DDBJ whole genome shotgun (WGS) entry which is preliminary data.</text>
</comment>
<sequence length="739" mass="83284">MRGQRSLSVDKVQHGETLNLRIHADYTNLGAEEAFRELVQNWRDQCASHEVIRETDIAQCIKEEVITNGVNKAIIFRFFSLPASEKHPNRVSRCLGFIRYLGTHGSGTVELVNYNSTLQPWNFYMGGSTKRNDINSVGTHGEGLNIAALALLRSRENHGLRCFSGGLEWDIDLTDEGTLGVTWKKIYCIPEGVSSSQSLGALSTDPKKDTCFILGEAGRRGRDENGEQIARTSVSEEAFGTWLGVALFLQSVPRQNVYTTPCGELLVSHSTPGKLYLRGFQLSEPSVGSASLSGKPLKFSYNYFQGRTNRERAHVADAKEEAQLNCLIWDSVLRENHEMVVELHTMLMSTDPEYGDMNMLAITSTRYMAIAILHHLRELHPNSWFFSETEARDSQIFNAIASFGLEPHALPAPVHAMLRRHRLINSTAEENRERLQNGQVIQPMDMIDEPFTRDLFRILDHFSTFCSSMHRAEIGIIRSEIAQKKLHCPNPRANPSFVIHERWFSKTHVATDLGVKLRDHPQAVFCVASILISDMIGRLDLRDLNHSVVDVNPSRKKDWMVRWRQVEEIEQLHIATSAKPVTIESDSIFENGLLVKFEVPMAWRLNAADPATAKVVLQVHHVETCHQKRWYATDFSDYDRLRDCSELCQEIQGDGNVTEVSLSVDSDEDFFAILGNLNNAKSIPLVGLGSATPHQGPVQSQHTPRAGPPSLKSMKRLLDILQTPQKRVKMEPVRDEDDC</sequence>
<proteinExistence type="predicted"/>